<keyword evidence="6" id="KW-1185">Reference proteome</keyword>
<evidence type="ECO:0000256" key="4">
    <source>
        <dbReference type="ARBA" id="ARBA00023136"/>
    </source>
</evidence>
<evidence type="ECO:0000313" key="6">
    <source>
        <dbReference type="Proteomes" id="UP000292702"/>
    </source>
</evidence>
<keyword evidence="4" id="KW-0472">Membrane</keyword>
<organism evidence="5 6">
    <name type="scientific">Steccherinum ochraceum</name>
    <dbReference type="NCBI Taxonomy" id="92696"/>
    <lineage>
        <taxon>Eukaryota</taxon>
        <taxon>Fungi</taxon>
        <taxon>Dikarya</taxon>
        <taxon>Basidiomycota</taxon>
        <taxon>Agaricomycotina</taxon>
        <taxon>Agaricomycetes</taxon>
        <taxon>Polyporales</taxon>
        <taxon>Steccherinaceae</taxon>
        <taxon>Steccherinum</taxon>
    </lineage>
</organism>
<dbReference type="PANTHER" id="PTHR35371">
    <property type="entry name" value="INNER MEMBRANE PROTEIN"/>
    <property type="match status" value="1"/>
</dbReference>
<dbReference type="Gene3D" id="1.20.120.550">
    <property type="entry name" value="Membrane associated eicosanoid/glutathione metabolism-like domain"/>
    <property type="match status" value="1"/>
</dbReference>
<evidence type="ECO:0000256" key="3">
    <source>
        <dbReference type="ARBA" id="ARBA00022989"/>
    </source>
</evidence>
<dbReference type="PANTHER" id="PTHR35371:SF1">
    <property type="entry name" value="BLR7753 PROTEIN"/>
    <property type="match status" value="1"/>
</dbReference>
<dbReference type="OrthoDB" id="2794195at2759"/>
<dbReference type="EMBL" id="RWJN01000093">
    <property type="protein sequence ID" value="TCD67549.1"/>
    <property type="molecule type" value="Genomic_DNA"/>
</dbReference>
<evidence type="ECO:0000256" key="1">
    <source>
        <dbReference type="ARBA" id="ARBA00004370"/>
    </source>
</evidence>
<proteinExistence type="predicted"/>
<dbReference type="InterPro" id="IPR001129">
    <property type="entry name" value="Membr-assoc_MAPEG"/>
</dbReference>
<name>A0A4R0RQ98_9APHY</name>
<dbReference type="SUPFAM" id="SSF161084">
    <property type="entry name" value="MAPEG domain-like"/>
    <property type="match status" value="1"/>
</dbReference>
<protein>
    <submittedName>
        <fullName evidence="5">Uncharacterized protein</fullName>
    </submittedName>
</protein>
<keyword evidence="2" id="KW-0812">Transmembrane</keyword>
<dbReference type="InterPro" id="IPR023352">
    <property type="entry name" value="MAPEG-like_dom_sf"/>
</dbReference>
<gene>
    <name evidence="5" type="ORF">EIP91_012246</name>
</gene>
<dbReference type="Pfam" id="PF01124">
    <property type="entry name" value="MAPEG"/>
    <property type="match status" value="1"/>
</dbReference>
<keyword evidence="3" id="KW-1133">Transmembrane helix</keyword>
<dbReference type="GO" id="GO:0016020">
    <property type="term" value="C:membrane"/>
    <property type="evidence" value="ECO:0007669"/>
    <property type="project" value="UniProtKB-SubCell"/>
</dbReference>
<accession>A0A4R0RQ98</accession>
<evidence type="ECO:0000256" key="2">
    <source>
        <dbReference type="ARBA" id="ARBA00022692"/>
    </source>
</evidence>
<dbReference type="AlphaFoldDB" id="A0A4R0RQ98"/>
<comment type="subcellular location">
    <subcellularLocation>
        <location evidence="1">Membrane</location>
    </subcellularLocation>
</comment>
<dbReference type="Proteomes" id="UP000292702">
    <property type="component" value="Unassembled WGS sequence"/>
</dbReference>
<sequence>MSSFSLNTPGLSFYSIPLVWLVGIWPSRVRNALIDRSVPRGFDTVQQPLSNVGRLHEYPGVKPETAEEVDRAEGAHKNALEMMPLWIGAVSVQLAGNQAGLDDSFMNAASFAFIGARVLYNYIYLRQSNRAESAYRSYAWLASLAIPMTIFIRAANKIRLSRSA</sequence>
<evidence type="ECO:0000313" key="5">
    <source>
        <dbReference type="EMBL" id="TCD67549.1"/>
    </source>
</evidence>
<reference evidence="5 6" key="1">
    <citation type="submission" date="2018-11" db="EMBL/GenBank/DDBJ databases">
        <title>Genome assembly of Steccherinum ochraceum LE-BIN_3174, the white-rot fungus of the Steccherinaceae family (The Residual Polyporoid clade, Polyporales, Basidiomycota).</title>
        <authorList>
            <person name="Fedorova T.V."/>
            <person name="Glazunova O.A."/>
            <person name="Landesman E.O."/>
            <person name="Moiseenko K.V."/>
            <person name="Psurtseva N.V."/>
            <person name="Savinova O.S."/>
            <person name="Shakhova N.V."/>
            <person name="Tyazhelova T.V."/>
            <person name="Vasina D.V."/>
        </authorList>
    </citation>
    <scope>NUCLEOTIDE SEQUENCE [LARGE SCALE GENOMIC DNA]</scope>
    <source>
        <strain evidence="5 6">LE-BIN_3174</strain>
    </source>
</reference>
<comment type="caution">
    <text evidence="5">The sequence shown here is derived from an EMBL/GenBank/DDBJ whole genome shotgun (WGS) entry which is preliminary data.</text>
</comment>